<evidence type="ECO:0000256" key="2">
    <source>
        <dbReference type="ARBA" id="ARBA00022450"/>
    </source>
</evidence>
<protein>
    <submittedName>
        <fullName evidence="6">Amino acid adenylation domain-containing protein</fullName>
    </submittedName>
</protein>
<dbReference type="PROSITE" id="PS00012">
    <property type="entry name" value="PHOSPHOPANTETHEINE"/>
    <property type="match status" value="1"/>
</dbReference>
<keyword evidence="3" id="KW-0597">Phosphoprotein</keyword>
<dbReference type="InterPro" id="IPR020806">
    <property type="entry name" value="PKS_PP-bd"/>
</dbReference>
<keyword evidence="2" id="KW-0596">Phosphopantetheine</keyword>
<dbReference type="Gene3D" id="3.40.50.12780">
    <property type="entry name" value="N-terminal domain of ligase-like"/>
    <property type="match status" value="1"/>
</dbReference>
<dbReference type="GO" id="GO:0047527">
    <property type="term" value="F:2,3-dihydroxybenzoate-serine ligase activity"/>
    <property type="evidence" value="ECO:0007669"/>
    <property type="project" value="TreeGrafter"/>
</dbReference>
<dbReference type="Gene3D" id="3.30.559.10">
    <property type="entry name" value="Chloramphenicol acetyltransferase-like domain"/>
    <property type="match status" value="1"/>
</dbReference>
<reference evidence="6 7" key="1">
    <citation type="submission" date="2018-08" db="EMBL/GenBank/DDBJ databases">
        <title>Verrucosispora craniellae sp. nov., isolated from a marine sponge in the South China Sea.</title>
        <authorList>
            <person name="Li L."/>
            <person name="Lin H.W."/>
        </authorList>
    </citation>
    <scope>NUCLEOTIDE SEQUENCE [LARGE SCALE GENOMIC DNA]</scope>
    <source>
        <strain evidence="6 7">LHW63014</strain>
    </source>
</reference>
<dbReference type="GO" id="GO:0072330">
    <property type="term" value="P:monocarboxylic acid biosynthetic process"/>
    <property type="evidence" value="ECO:0007669"/>
    <property type="project" value="UniProtKB-ARBA"/>
</dbReference>
<evidence type="ECO:0000259" key="5">
    <source>
        <dbReference type="PROSITE" id="PS50075"/>
    </source>
</evidence>
<dbReference type="SUPFAM" id="SSF52777">
    <property type="entry name" value="CoA-dependent acyltransferases"/>
    <property type="match status" value="2"/>
</dbReference>
<dbReference type="EMBL" id="QVFU01000001">
    <property type="protein sequence ID" value="RFS48481.1"/>
    <property type="molecule type" value="Genomic_DNA"/>
</dbReference>
<dbReference type="FunFam" id="2.30.38.10:FF:000001">
    <property type="entry name" value="Non-ribosomal peptide synthetase PvdI"/>
    <property type="match status" value="1"/>
</dbReference>
<dbReference type="CDD" id="cd17646">
    <property type="entry name" value="A_NRPS_AB3403-like"/>
    <property type="match status" value="1"/>
</dbReference>
<dbReference type="InterPro" id="IPR029058">
    <property type="entry name" value="AB_hydrolase_fold"/>
</dbReference>
<organism evidence="6 7">
    <name type="scientific">Micromonospora craniellae</name>
    <dbReference type="NCBI Taxonomy" id="2294034"/>
    <lineage>
        <taxon>Bacteria</taxon>
        <taxon>Bacillati</taxon>
        <taxon>Actinomycetota</taxon>
        <taxon>Actinomycetes</taxon>
        <taxon>Micromonosporales</taxon>
        <taxon>Micromonosporaceae</taxon>
        <taxon>Micromonospora</taxon>
    </lineage>
</organism>
<feature type="compositionally biased region" description="Basic and acidic residues" evidence="4">
    <location>
        <begin position="923"/>
        <end position="933"/>
    </location>
</feature>
<proteinExistence type="predicted"/>
<evidence type="ECO:0000256" key="4">
    <source>
        <dbReference type="SAM" id="MobiDB-lite"/>
    </source>
</evidence>
<dbReference type="SMART" id="SM00824">
    <property type="entry name" value="PKS_TE"/>
    <property type="match status" value="1"/>
</dbReference>
<dbReference type="InterPro" id="IPR020802">
    <property type="entry name" value="TesA-like"/>
</dbReference>
<dbReference type="Pfam" id="PF00975">
    <property type="entry name" value="Thioesterase"/>
    <property type="match status" value="1"/>
</dbReference>
<dbReference type="InterPro" id="IPR023213">
    <property type="entry name" value="CAT-like_dom_sf"/>
</dbReference>
<dbReference type="RefSeq" id="WP_117226390.1">
    <property type="nucleotide sequence ID" value="NZ_CP061725.1"/>
</dbReference>
<feature type="domain" description="Carrier" evidence="5">
    <location>
        <begin position="946"/>
        <end position="1021"/>
    </location>
</feature>
<dbReference type="SUPFAM" id="SSF56801">
    <property type="entry name" value="Acetyl-CoA synthetase-like"/>
    <property type="match status" value="1"/>
</dbReference>
<dbReference type="GO" id="GO:0009239">
    <property type="term" value="P:enterobactin biosynthetic process"/>
    <property type="evidence" value="ECO:0007669"/>
    <property type="project" value="TreeGrafter"/>
</dbReference>
<dbReference type="SMART" id="SM00823">
    <property type="entry name" value="PKS_PP"/>
    <property type="match status" value="1"/>
</dbReference>
<dbReference type="FunFam" id="3.40.50.980:FF:000002">
    <property type="entry name" value="Enterobactin synthetase component F"/>
    <property type="match status" value="1"/>
</dbReference>
<dbReference type="SUPFAM" id="SSF47336">
    <property type="entry name" value="ACP-like"/>
    <property type="match status" value="1"/>
</dbReference>
<dbReference type="Proteomes" id="UP000262621">
    <property type="component" value="Unassembled WGS sequence"/>
</dbReference>
<feature type="compositionally biased region" description="Low complexity" evidence="4">
    <location>
        <begin position="937"/>
        <end position="946"/>
    </location>
</feature>
<dbReference type="Pfam" id="PF00550">
    <property type="entry name" value="PP-binding"/>
    <property type="match status" value="1"/>
</dbReference>
<dbReference type="InterPro" id="IPR025110">
    <property type="entry name" value="AMP-bd_C"/>
</dbReference>
<evidence type="ECO:0000256" key="3">
    <source>
        <dbReference type="ARBA" id="ARBA00022553"/>
    </source>
</evidence>
<dbReference type="Gene3D" id="3.30.559.30">
    <property type="entry name" value="Nonribosomal peptide synthetase, condensation domain"/>
    <property type="match status" value="1"/>
</dbReference>
<dbReference type="InterPro" id="IPR001242">
    <property type="entry name" value="Condensation_dom"/>
</dbReference>
<dbReference type="GO" id="GO:0009366">
    <property type="term" value="C:enterobactin synthetase complex"/>
    <property type="evidence" value="ECO:0007669"/>
    <property type="project" value="TreeGrafter"/>
</dbReference>
<dbReference type="Pfam" id="PF00668">
    <property type="entry name" value="Condensation"/>
    <property type="match status" value="1"/>
</dbReference>
<dbReference type="GO" id="GO:0005829">
    <property type="term" value="C:cytosol"/>
    <property type="evidence" value="ECO:0007669"/>
    <property type="project" value="TreeGrafter"/>
</dbReference>
<dbReference type="Gene3D" id="3.30.300.30">
    <property type="match status" value="1"/>
</dbReference>
<dbReference type="PROSITE" id="PS50075">
    <property type="entry name" value="CARRIER"/>
    <property type="match status" value="1"/>
</dbReference>
<dbReference type="OrthoDB" id="2472181at2"/>
<dbReference type="Gene3D" id="3.40.50.1820">
    <property type="entry name" value="alpha/beta hydrolase"/>
    <property type="match status" value="1"/>
</dbReference>
<dbReference type="PANTHER" id="PTHR45527">
    <property type="entry name" value="NONRIBOSOMAL PEPTIDE SYNTHETASE"/>
    <property type="match status" value="1"/>
</dbReference>
<evidence type="ECO:0000256" key="1">
    <source>
        <dbReference type="ARBA" id="ARBA00001957"/>
    </source>
</evidence>
<accession>A0A372G623</accession>
<dbReference type="FunFam" id="3.40.50.12780:FF:000012">
    <property type="entry name" value="Non-ribosomal peptide synthetase"/>
    <property type="match status" value="1"/>
</dbReference>
<dbReference type="InterPro" id="IPR009081">
    <property type="entry name" value="PP-bd_ACP"/>
</dbReference>
<sequence length="1283" mass="138693">MDRRPLTAAQQALCFAQLLDPTNPTFLCAHRVDIDGPLDIERLVKATELVTATAEVLGVGLATDGEQMWFTERPVPALEVIEVSGEAEVTRFVDEDLAVALPLTGAAALYRHALLRHGPERSTWYLRAHHVLLDGYGFAMLTERIIAAYTASGGDARVPAGFRPLVDLHTDEQTYLASERATVDREFWLDRLRDAGGPVSPGHRVAAPAHRHAVRHIEFPEAVGDGIRAAADRLDATWAELVFAAVTVYLYRSTGVHDLVLGMPVAGRYGTAAARVPASVVNVLPIRVTLPAAATVRQVLDVVRRELREALRHQRYRYEWLQRDLGLVGTGQRLFGPQINIKPFRRDLAFGGGVTGRVRYLATGPTEDLEVTIGLQTDTGRLDLTVDANPSCYDDEELDGHARRIASLLTRYATLDPDTPVDEVGILTEAERDLVLRAWNDTAHPVPDRTLTQLLVEQAARTPHAAAVRAEGAELTYAELHERADRLARWLVARGARPGTLVGVAMPRGLDLMVALLGVLRSGAGYLPLDLSYPADRIAFMLADARPVWVLDALPDLTASPASGAPADPAGAPASPDGAAGPTDTAYAIYTSGSTGRPKGVLVPHRAIVNRLLWMQHRYGLTHGERVLQKTPSGFDVSVWEFFWPLIVGATVVMARPDGHRDPRYLAEVIVEEKTTTVHFVPSMLRVFLAEETTGRTAAVLRRVICSGEELPDDLVRRHHDIIGAELHNLYGPTEAAVDVTSWQCSPDDPPGPVPIGHPVWNTRIYLLDPGGAPVPPGAVGELHIAGRQVATGYLDRPELTAERFVPDPWAGPDERMYRTGDLARWRPDGAIEFLGRADGQVKVRGVRVELGEIEATLNQCPGVRQAAVTLVDDRLFAYLVGSLDIQRCRAHLGRTLPEQMIPAVFVSVEELPLTPSGKLDRQALARAAREQPDAVSPPSTGSTTPPRTPTEIMLAELVAEVLGTPVPGSESNFFDLGGHSLSAATLVRRIRTELGVALPLAAVFAAPTIAGMAARLHEGTRGDEALGTLLPLRPAAGGPALFCVHPAGGLAWCYAGLLPHVDPSVAVYGLQSAGLTGPLAARSLAETAQEYVRQIRAVRPHGPYALAGWSVGGVLAHAVAVELRAAGESVSVLALLDAYPGDQWRDLPAPSRVDALRALLFMAGYDESSVVGELNTESVLALLTRSGSPLAELDRSVLAKVPEVVADNARMMRTHQHRKFDGEALLFVAAAPRAEDWLDPQGWSPYVAGLTIHPLDCTHPAMVRPEQLRRVGREVSRRLRGS</sequence>
<dbReference type="InterPro" id="IPR036736">
    <property type="entry name" value="ACP-like_sf"/>
</dbReference>
<evidence type="ECO:0000313" key="6">
    <source>
        <dbReference type="EMBL" id="RFS48481.1"/>
    </source>
</evidence>
<dbReference type="InterPro" id="IPR010071">
    <property type="entry name" value="AA_adenyl_dom"/>
</dbReference>
<dbReference type="InterPro" id="IPR001031">
    <property type="entry name" value="Thioesterase"/>
</dbReference>
<dbReference type="InterPro" id="IPR045851">
    <property type="entry name" value="AMP-bd_C_sf"/>
</dbReference>
<keyword evidence="7" id="KW-1185">Reference proteome</keyword>
<comment type="cofactor">
    <cofactor evidence="1">
        <name>pantetheine 4'-phosphate</name>
        <dbReference type="ChEBI" id="CHEBI:47942"/>
    </cofactor>
</comment>
<dbReference type="GO" id="GO:0008610">
    <property type="term" value="P:lipid biosynthetic process"/>
    <property type="evidence" value="ECO:0007669"/>
    <property type="project" value="UniProtKB-ARBA"/>
</dbReference>
<dbReference type="SUPFAM" id="SSF53474">
    <property type="entry name" value="alpha/beta-Hydrolases"/>
    <property type="match status" value="1"/>
</dbReference>
<dbReference type="GO" id="GO:0043041">
    <property type="term" value="P:amino acid activation for nonribosomal peptide biosynthetic process"/>
    <property type="evidence" value="ECO:0007669"/>
    <property type="project" value="TreeGrafter"/>
</dbReference>
<dbReference type="NCBIfam" id="TIGR01733">
    <property type="entry name" value="AA-adenyl-dom"/>
    <property type="match status" value="1"/>
</dbReference>
<gene>
    <name evidence="6" type="ORF">D0Q02_03145</name>
</gene>
<dbReference type="GO" id="GO:0031177">
    <property type="term" value="F:phosphopantetheine binding"/>
    <property type="evidence" value="ECO:0007669"/>
    <property type="project" value="InterPro"/>
</dbReference>
<feature type="region of interest" description="Disordered" evidence="4">
    <location>
        <begin position="923"/>
        <end position="949"/>
    </location>
</feature>
<dbReference type="FunFam" id="1.10.1200.10:FF:000016">
    <property type="entry name" value="Non-ribosomal peptide synthase"/>
    <property type="match status" value="1"/>
</dbReference>
<dbReference type="Pfam" id="PF00501">
    <property type="entry name" value="AMP-binding"/>
    <property type="match status" value="1"/>
</dbReference>
<evidence type="ECO:0000313" key="7">
    <source>
        <dbReference type="Proteomes" id="UP000262621"/>
    </source>
</evidence>
<dbReference type="Pfam" id="PF13193">
    <property type="entry name" value="AMP-binding_C"/>
    <property type="match status" value="1"/>
</dbReference>
<name>A0A372G623_9ACTN</name>
<dbReference type="InterPro" id="IPR042099">
    <property type="entry name" value="ANL_N_sf"/>
</dbReference>
<dbReference type="InterPro" id="IPR000873">
    <property type="entry name" value="AMP-dep_synth/lig_dom"/>
</dbReference>
<dbReference type="PANTHER" id="PTHR45527:SF1">
    <property type="entry name" value="FATTY ACID SYNTHASE"/>
    <property type="match status" value="1"/>
</dbReference>
<dbReference type="InterPro" id="IPR006162">
    <property type="entry name" value="Ppantetheine_attach_site"/>
</dbReference>
<comment type="caution">
    <text evidence="6">The sequence shown here is derived from an EMBL/GenBank/DDBJ whole genome shotgun (WGS) entry which is preliminary data.</text>
</comment>